<feature type="compositionally biased region" description="Polar residues" evidence="1">
    <location>
        <begin position="82"/>
        <end position="121"/>
    </location>
</feature>
<dbReference type="RefSeq" id="XP_035310242.1">
    <property type="nucleotide sequence ID" value="XM_035454351.1"/>
</dbReference>
<accession>A0A9J7K9X5</accession>
<dbReference type="InterPro" id="IPR029222">
    <property type="entry name" value="VCF1/2-like"/>
</dbReference>
<dbReference type="PANTHER" id="PTHR34763:SF3">
    <property type="entry name" value="FAM104B"/>
    <property type="match status" value="1"/>
</dbReference>
<dbReference type="GeneID" id="100759413"/>
<name>A0A9J7K9X5_CRIGR</name>
<dbReference type="PANTHER" id="PTHR34763">
    <property type="entry name" value="PROTEIN FAM104A"/>
    <property type="match status" value="1"/>
</dbReference>
<dbReference type="CTD" id="90736"/>
<dbReference type="Pfam" id="PF15434">
    <property type="entry name" value="FAM104"/>
    <property type="match status" value="1"/>
</dbReference>
<protein>
    <submittedName>
        <fullName evidence="3">Protein FAM104B isoform X3</fullName>
    </submittedName>
</protein>
<gene>
    <name evidence="3" type="primary">Fam104b</name>
</gene>
<dbReference type="RefSeq" id="XP_035305776.1">
    <property type="nucleotide sequence ID" value="XM_035449885.1"/>
</dbReference>
<keyword evidence="2" id="KW-1185">Reference proteome</keyword>
<reference evidence="3" key="3">
    <citation type="submission" date="2025-08" db="UniProtKB">
        <authorList>
            <consortium name="RefSeq"/>
        </authorList>
    </citation>
    <scope>IDENTIFICATION</scope>
    <source>
        <strain evidence="3">17A/GY</strain>
        <tissue evidence="3">Liver</tissue>
    </source>
</reference>
<evidence type="ECO:0000256" key="1">
    <source>
        <dbReference type="SAM" id="MobiDB-lite"/>
    </source>
</evidence>
<feature type="region of interest" description="Disordered" evidence="1">
    <location>
        <begin position="39"/>
        <end position="126"/>
    </location>
</feature>
<dbReference type="Proteomes" id="UP001108280">
    <property type="component" value="Chromosome X"/>
</dbReference>
<dbReference type="AlphaFoldDB" id="A0A9J7K9X5"/>
<reference evidence="2" key="2">
    <citation type="journal article" date="2020" name="Biotechnol. Bioeng.">
        <title>Chromosome-scale scaffolds for the Chinese hamster reference genome assembly to facilitate the study of the CHO epigenome.</title>
        <authorList>
            <person name="Hilliard W."/>
            <person name="MacDonald M."/>
            <person name="Lee K.H."/>
        </authorList>
    </citation>
    <scope>NUCLEOTIDE SEQUENCE [LARGE SCALE GENOMIC DNA]</scope>
    <source>
        <strain evidence="2">17A/GY</strain>
    </source>
</reference>
<feature type="compositionally biased region" description="Basic and acidic residues" evidence="1">
    <location>
        <begin position="48"/>
        <end position="62"/>
    </location>
</feature>
<reference evidence="2" key="1">
    <citation type="journal article" date="2018" name="Biotechnol. Bioeng.">
        <title>A reference genome of the Chinese hamster based on a hybrid assembly strategy.</title>
        <authorList>
            <person name="Rupp O."/>
            <person name="MacDonald M.L."/>
            <person name="Li S."/>
            <person name="Dhiman H."/>
            <person name="Polson S."/>
            <person name="Griep S."/>
            <person name="Heffner K."/>
            <person name="Hernandez I."/>
            <person name="Brinkrolf K."/>
            <person name="Jadhav V."/>
            <person name="Samoudi M."/>
            <person name="Hao H."/>
            <person name="Kingham B."/>
            <person name="Goesmann A."/>
            <person name="Betenbaugh M.J."/>
            <person name="Lewis N.E."/>
            <person name="Borth N."/>
            <person name="Lee K.H."/>
        </authorList>
    </citation>
    <scope>NUCLEOTIDE SEQUENCE [LARGE SCALE GENOMIC DNA]</scope>
    <source>
        <strain evidence="2">17A/GY</strain>
    </source>
</reference>
<evidence type="ECO:0000313" key="3">
    <source>
        <dbReference type="RefSeq" id="XP_035305776.1"/>
    </source>
</evidence>
<evidence type="ECO:0000313" key="2">
    <source>
        <dbReference type="Proteomes" id="UP001108280"/>
    </source>
</evidence>
<organism evidence="2 3">
    <name type="scientific">Cricetulus griseus</name>
    <name type="common">Chinese hamster</name>
    <name type="synonym">Cricetulus barabensis griseus</name>
    <dbReference type="NCBI Taxonomy" id="10029"/>
    <lineage>
        <taxon>Eukaryota</taxon>
        <taxon>Metazoa</taxon>
        <taxon>Chordata</taxon>
        <taxon>Craniata</taxon>
        <taxon>Vertebrata</taxon>
        <taxon>Euteleostomi</taxon>
        <taxon>Mammalia</taxon>
        <taxon>Eutheria</taxon>
        <taxon>Euarchontoglires</taxon>
        <taxon>Glires</taxon>
        <taxon>Rodentia</taxon>
        <taxon>Myomorpha</taxon>
        <taxon>Muroidea</taxon>
        <taxon>Cricetidae</taxon>
        <taxon>Cricetinae</taxon>
        <taxon>Cricetulus</taxon>
    </lineage>
</organism>
<proteinExistence type="predicted"/>
<sequence length="159" mass="17559">MKSGSNEDSGFGNLNLGLGMHGISVGHVSLPSGAIRLQSVRIQQSNSDWKRTRDDNEEDKQHAPHSKRNKQEQAFQDPHAVESSSSGNARSHIGINNTSGESMPENSLNPNMAELNSNMPEFSQEDYAVCQDQGPYSHINQILKEAHFYSLQQRGQSPI</sequence>
<feature type="region of interest" description="Disordered" evidence="1">
    <location>
        <begin position="1"/>
        <end position="25"/>
    </location>
</feature>